<evidence type="ECO:0000256" key="4">
    <source>
        <dbReference type="ARBA" id="ARBA00022980"/>
    </source>
</evidence>
<dbReference type="Proteomes" id="UP000014923">
    <property type="component" value="Unassembled WGS sequence"/>
</dbReference>
<keyword evidence="4 6" id="KW-0689">Ribosomal protein</keyword>
<keyword evidence="2 6" id="KW-0699">rRNA-binding</keyword>
<evidence type="ECO:0000256" key="1">
    <source>
        <dbReference type="ARBA" id="ARBA00008563"/>
    </source>
</evidence>
<dbReference type="InterPro" id="IPR001787">
    <property type="entry name" value="Ribosomal_bL21"/>
</dbReference>
<keyword evidence="5 6" id="KW-0687">Ribonucleoprotein</keyword>
<protein>
    <recommendedName>
        <fullName evidence="6">Large ribosomal subunit protein bL21</fullName>
    </recommendedName>
</protein>
<dbReference type="PANTHER" id="PTHR21349">
    <property type="entry name" value="50S RIBOSOMAL PROTEIN L21"/>
    <property type="match status" value="1"/>
</dbReference>
<proteinExistence type="inferred from homology"/>
<dbReference type="eggNOG" id="COG0261">
    <property type="taxonomic scope" value="Bacteria"/>
</dbReference>
<dbReference type="GO" id="GO:0005840">
    <property type="term" value="C:ribosome"/>
    <property type="evidence" value="ECO:0007669"/>
    <property type="project" value="UniProtKB-KW"/>
</dbReference>
<dbReference type="InterPro" id="IPR028909">
    <property type="entry name" value="bL21-like"/>
</dbReference>
<dbReference type="AlphaFoldDB" id="R7RS56"/>
<sequence length="104" mass="11588">MMYAIIATGGKQYKVQEGDLLFVEKLNADVDSTVEINEVLAVSKDGKLTVGAPTVEGAKVVARVVKHGKAKKVIVFKFKAKKDYRRKQGHRQPYTQIKIEKIEA</sequence>
<dbReference type="Pfam" id="PF00829">
    <property type="entry name" value="Ribosomal_L21p"/>
    <property type="match status" value="1"/>
</dbReference>
<evidence type="ECO:0000256" key="3">
    <source>
        <dbReference type="ARBA" id="ARBA00022884"/>
    </source>
</evidence>
<accession>R7RS56</accession>
<dbReference type="InterPro" id="IPR018258">
    <property type="entry name" value="Ribosomal_bL21_CS"/>
</dbReference>
<dbReference type="EMBL" id="CAVN010000095">
    <property type="protein sequence ID" value="CDF58113.1"/>
    <property type="molecule type" value="Genomic_DNA"/>
</dbReference>
<comment type="function">
    <text evidence="6 7">This protein binds to 23S rRNA in the presence of protein L20.</text>
</comment>
<comment type="subunit">
    <text evidence="6">Part of the 50S ribosomal subunit. Contacts protein L20.</text>
</comment>
<dbReference type="GO" id="GO:0006412">
    <property type="term" value="P:translation"/>
    <property type="evidence" value="ECO:0007669"/>
    <property type="project" value="UniProtKB-UniRule"/>
</dbReference>
<dbReference type="GO" id="GO:1990904">
    <property type="term" value="C:ribonucleoprotein complex"/>
    <property type="evidence" value="ECO:0007669"/>
    <property type="project" value="UniProtKB-KW"/>
</dbReference>
<evidence type="ECO:0000256" key="2">
    <source>
        <dbReference type="ARBA" id="ARBA00022730"/>
    </source>
</evidence>
<keyword evidence="3 6" id="KW-0694">RNA-binding</keyword>
<evidence type="ECO:0000313" key="8">
    <source>
        <dbReference type="EMBL" id="CDF58113.1"/>
    </source>
</evidence>
<gene>
    <name evidence="6" type="primary">rplU</name>
    <name evidence="8" type="ORF">TCEL_00159</name>
</gene>
<dbReference type="InterPro" id="IPR036164">
    <property type="entry name" value="bL21-like_sf"/>
</dbReference>
<dbReference type="GO" id="GO:0005737">
    <property type="term" value="C:cytoplasm"/>
    <property type="evidence" value="ECO:0007669"/>
    <property type="project" value="UniProtKB-ARBA"/>
</dbReference>
<name>R7RS56_9CLOT</name>
<dbReference type="PANTHER" id="PTHR21349:SF0">
    <property type="entry name" value="LARGE RIBOSOMAL SUBUNIT PROTEIN BL21M"/>
    <property type="match status" value="1"/>
</dbReference>
<dbReference type="HAMAP" id="MF_01363">
    <property type="entry name" value="Ribosomal_bL21"/>
    <property type="match status" value="1"/>
</dbReference>
<comment type="similarity">
    <text evidence="1 6 7">Belongs to the bacterial ribosomal protein bL21 family.</text>
</comment>
<keyword evidence="9" id="KW-1185">Reference proteome</keyword>
<dbReference type="HOGENOM" id="CLU_061463_3_2_9"/>
<dbReference type="SUPFAM" id="SSF141091">
    <property type="entry name" value="L21p-like"/>
    <property type="match status" value="1"/>
</dbReference>
<evidence type="ECO:0000256" key="5">
    <source>
        <dbReference type="ARBA" id="ARBA00023274"/>
    </source>
</evidence>
<dbReference type="NCBIfam" id="TIGR00061">
    <property type="entry name" value="L21"/>
    <property type="match status" value="1"/>
</dbReference>
<dbReference type="PROSITE" id="PS01169">
    <property type="entry name" value="RIBOSOMAL_L21"/>
    <property type="match status" value="1"/>
</dbReference>
<evidence type="ECO:0000256" key="7">
    <source>
        <dbReference type="RuleBase" id="RU000562"/>
    </source>
</evidence>
<dbReference type="GO" id="GO:0003735">
    <property type="term" value="F:structural constituent of ribosome"/>
    <property type="evidence" value="ECO:0007669"/>
    <property type="project" value="InterPro"/>
</dbReference>
<reference evidence="8" key="1">
    <citation type="submission" date="2013-03" db="EMBL/GenBank/DDBJ databases">
        <title>Draft genome sequence of the hydrogen-ethanol-producing anaerobic alkalithermophilic Caloramator celere.</title>
        <authorList>
            <person name="Ciranna A."/>
            <person name="Larjo A."/>
            <person name="Kivisto A."/>
            <person name="Santala V."/>
            <person name="Roos C."/>
            <person name="Karp M."/>
        </authorList>
    </citation>
    <scope>NUCLEOTIDE SEQUENCE [LARGE SCALE GENOMIC DNA]</scope>
    <source>
        <strain evidence="8">DSM 8682</strain>
    </source>
</reference>
<evidence type="ECO:0000256" key="6">
    <source>
        <dbReference type="HAMAP-Rule" id="MF_01363"/>
    </source>
</evidence>
<dbReference type="GO" id="GO:0019843">
    <property type="term" value="F:rRNA binding"/>
    <property type="evidence" value="ECO:0007669"/>
    <property type="project" value="UniProtKB-UniRule"/>
</dbReference>
<comment type="caution">
    <text evidence="8">The sequence shown here is derived from an EMBL/GenBank/DDBJ whole genome shotgun (WGS) entry which is preliminary data.</text>
</comment>
<evidence type="ECO:0000313" key="9">
    <source>
        <dbReference type="Proteomes" id="UP000014923"/>
    </source>
</evidence>
<organism evidence="8 9">
    <name type="scientific">Thermobrachium celere DSM 8682</name>
    <dbReference type="NCBI Taxonomy" id="941824"/>
    <lineage>
        <taxon>Bacteria</taxon>
        <taxon>Bacillati</taxon>
        <taxon>Bacillota</taxon>
        <taxon>Clostridia</taxon>
        <taxon>Eubacteriales</taxon>
        <taxon>Clostridiaceae</taxon>
        <taxon>Thermobrachium</taxon>
    </lineage>
</organism>